<evidence type="ECO:0000256" key="3">
    <source>
        <dbReference type="ARBA" id="ARBA00022737"/>
    </source>
</evidence>
<feature type="domain" description="CBS" evidence="10">
    <location>
        <begin position="310"/>
        <end position="369"/>
    </location>
</feature>
<dbReference type="GO" id="GO:0015418">
    <property type="term" value="F:ABC-type quaternary ammonium compound transporting activity"/>
    <property type="evidence" value="ECO:0007669"/>
    <property type="project" value="UniProtKB-EC"/>
</dbReference>
<dbReference type="Pfam" id="PF00005">
    <property type="entry name" value="ABC_tran"/>
    <property type="match status" value="1"/>
</dbReference>
<dbReference type="PANTHER" id="PTHR43117:SF4">
    <property type="entry name" value="OSMOPROTECTANT IMPORT ATP-BINDING PROTEIN OSMV"/>
    <property type="match status" value="1"/>
</dbReference>
<evidence type="ECO:0000256" key="1">
    <source>
        <dbReference type="ARBA" id="ARBA00005417"/>
    </source>
</evidence>
<evidence type="ECO:0000313" key="11">
    <source>
        <dbReference type="EMBL" id="MBJ7602819.1"/>
    </source>
</evidence>
<keyword evidence="7" id="KW-0129">CBS domain</keyword>
<name>A0A934KCA3_9BACT</name>
<dbReference type="InterPro" id="IPR017871">
    <property type="entry name" value="ABC_transporter-like_CS"/>
</dbReference>
<proteinExistence type="inferred from homology"/>
<gene>
    <name evidence="11" type="ORF">JF888_06450</name>
</gene>
<dbReference type="PROSITE" id="PS50893">
    <property type="entry name" value="ABC_TRANSPORTER_2"/>
    <property type="match status" value="1"/>
</dbReference>
<dbReference type="InterPro" id="IPR000644">
    <property type="entry name" value="CBS_dom"/>
</dbReference>
<dbReference type="InterPro" id="IPR027417">
    <property type="entry name" value="P-loop_NTPase"/>
</dbReference>
<keyword evidence="4" id="KW-0547">Nucleotide-binding</keyword>
<accession>A0A934KCA3</accession>
<dbReference type="AlphaFoldDB" id="A0A934KCA3"/>
<evidence type="ECO:0000256" key="4">
    <source>
        <dbReference type="ARBA" id="ARBA00022741"/>
    </source>
</evidence>
<dbReference type="SUPFAM" id="SSF52540">
    <property type="entry name" value="P-loop containing nucleoside triphosphate hydrolases"/>
    <property type="match status" value="1"/>
</dbReference>
<comment type="caution">
    <text evidence="11">The sequence shown here is derived from an EMBL/GenBank/DDBJ whole genome shotgun (WGS) entry which is preliminary data.</text>
</comment>
<keyword evidence="2" id="KW-0813">Transport</keyword>
<dbReference type="NCBIfam" id="TIGR01186">
    <property type="entry name" value="proV"/>
    <property type="match status" value="1"/>
</dbReference>
<evidence type="ECO:0000313" key="12">
    <source>
        <dbReference type="Proteomes" id="UP000620075"/>
    </source>
</evidence>
<dbReference type="InterPro" id="IPR046342">
    <property type="entry name" value="CBS_dom_sf"/>
</dbReference>
<dbReference type="SUPFAM" id="SSF54631">
    <property type="entry name" value="CBS-domain pair"/>
    <property type="match status" value="1"/>
</dbReference>
<reference evidence="11 12" key="1">
    <citation type="submission" date="2020-10" db="EMBL/GenBank/DDBJ databases">
        <title>Ca. Dormibacterota MAGs.</title>
        <authorList>
            <person name="Montgomery K."/>
        </authorList>
    </citation>
    <scope>NUCLEOTIDE SEQUENCE [LARGE SCALE GENOMIC DNA]</scope>
    <source>
        <strain evidence="11">SC8811_S16_3</strain>
    </source>
</reference>
<evidence type="ECO:0000256" key="6">
    <source>
        <dbReference type="ARBA" id="ARBA00066388"/>
    </source>
</evidence>
<keyword evidence="3" id="KW-0677">Repeat</keyword>
<dbReference type="InterPro" id="IPR005892">
    <property type="entry name" value="Gly-betaine_transp_ATP-bd"/>
</dbReference>
<dbReference type="Gene3D" id="3.40.50.300">
    <property type="entry name" value="P-loop containing nucleotide triphosphate hydrolases"/>
    <property type="match status" value="1"/>
</dbReference>
<feature type="domain" description="ABC transporter" evidence="9">
    <location>
        <begin position="2"/>
        <end position="239"/>
    </location>
</feature>
<dbReference type="GO" id="GO:0031460">
    <property type="term" value="P:glycine betaine transport"/>
    <property type="evidence" value="ECO:0007669"/>
    <property type="project" value="InterPro"/>
</dbReference>
<dbReference type="PANTHER" id="PTHR43117">
    <property type="entry name" value="OSMOPROTECTANT IMPORT ATP-BINDING PROTEIN OSMV"/>
    <property type="match status" value="1"/>
</dbReference>
<dbReference type="Proteomes" id="UP000620075">
    <property type="component" value="Unassembled WGS sequence"/>
</dbReference>
<dbReference type="InterPro" id="IPR003593">
    <property type="entry name" value="AAA+_ATPase"/>
</dbReference>
<dbReference type="EC" id="7.6.2.9" evidence="6"/>
<dbReference type="EMBL" id="JAEKNQ010000024">
    <property type="protein sequence ID" value="MBJ7602819.1"/>
    <property type="molecule type" value="Genomic_DNA"/>
</dbReference>
<evidence type="ECO:0000259" key="9">
    <source>
        <dbReference type="PROSITE" id="PS50893"/>
    </source>
</evidence>
<dbReference type="SMART" id="SM00382">
    <property type="entry name" value="AAA"/>
    <property type="match status" value="1"/>
</dbReference>
<protein>
    <recommendedName>
        <fullName evidence="6">ABC-type quaternary amine transporter</fullName>
        <ecNumber evidence="6">7.6.2.9</ecNumber>
    </recommendedName>
</protein>
<evidence type="ECO:0000256" key="7">
    <source>
        <dbReference type="PROSITE-ProRule" id="PRU00703"/>
    </source>
</evidence>
<dbReference type="PROSITE" id="PS00211">
    <property type="entry name" value="ABC_TRANSPORTER_1"/>
    <property type="match status" value="1"/>
</dbReference>
<organism evidence="11 12">
    <name type="scientific">Candidatus Dormiibacter inghamiae</name>
    <dbReference type="NCBI Taxonomy" id="3127013"/>
    <lineage>
        <taxon>Bacteria</taxon>
        <taxon>Bacillati</taxon>
        <taxon>Candidatus Dormiibacterota</taxon>
        <taxon>Candidatus Dormibacteria</taxon>
        <taxon>Candidatus Dormibacterales</taxon>
        <taxon>Candidatus Dormibacteraceae</taxon>
        <taxon>Candidatus Dormiibacter</taxon>
    </lineage>
</organism>
<feature type="region of interest" description="Disordered" evidence="8">
    <location>
        <begin position="370"/>
        <end position="392"/>
    </location>
</feature>
<dbReference type="FunFam" id="3.40.50.300:FF:000425">
    <property type="entry name" value="Probable ABC transporter, ATP-binding subunit"/>
    <property type="match status" value="1"/>
</dbReference>
<evidence type="ECO:0000256" key="5">
    <source>
        <dbReference type="ARBA" id="ARBA00022840"/>
    </source>
</evidence>
<dbReference type="PROSITE" id="PS51371">
    <property type="entry name" value="CBS"/>
    <property type="match status" value="1"/>
</dbReference>
<evidence type="ECO:0000259" key="10">
    <source>
        <dbReference type="PROSITE" id="PS51371"/>
    </source>
</evidence>
<evidence type="ECO:0000256" key="8">
    <source>
        <dbReference type="SAM" id="MobiDB-lite"/>
    </source>
</evidence>
<sequence>MIRLEQLEKRYPGQDRFAVAELNMEVPEGEIVVLVGPSGCGKTTTLKMINRIIEPSGGRIFLEGEDVTAANPDRLRRRIGYVIQQVGLFPHMTVAANIATVPKMLGWDRARIASRVEELLELVGLEPARYRDRYPKELSGGQQQRAGVARALGADPPVMLMDEPFGAVDPIQRQRLQDEFLRLQREIKKTIVLVTHDIDEAIKMGDRIAILREESRIAQYATPTEILANPANEFVEEFIGAGSAVKRLTLTRVANVPIGSWPTIDATADDHQLLEVFRGTEKDFVLQLDQQHRPTGWLTRQTAYHRNLPRQPLAIVSTVTPQATLLDALNAMLRTNSTCAVVVDQSNTYRGTLDFDSIHLLVQRDVRKERFSEEGAAPAGEQKPVAESRDDA</sequence>
<dbReference type="GO" id="GO:0005524">
    <property type="term" value="F:ATP binding"/>
    <property type="evidence" value="ECO:0007669"/>
    <property type="project" value="UniProtKB-KW"/>
</dbReference>
<evidence type="ECO:0000256" key="2">
    <source>
        <dbReference type="ARBA" id="ARBA00022448"/>
    </source>
</evidence>
<dbReference type="GO" id="GO:0016887">
    <property type="term" value="F:ATP hydrolysis activity"/>
    <property type="evidence" value="ECO:0007669"/>
    <property type="project" value="InterPro"/>
</dbReference>
<dbReference type="InterPro" id="IPR003439">
    <property type="entry name" value="ABC_transporter-like_ATP-bd"/>
</dbReference>
<keyword evidence="5 11" id="KW-0067">ATP-binding</keyword>
<comment type="similarity">
    <text evidence="1">Belongs to the ABC transporter superfamily.</text>
</comment>
<dbReference type="GO" id="GO:0016020">
    <property type="term" value="C:membrane"/>
    <property type="evidence" value="ECO:0007669"/>
    <property type="project" value="InterPro"/>
</dbReference>